<dbReference type="InterPro" id="IPR006094">
    <property type="entry name" value="Oxid_FAD_bind_N"/>
</dbReference>
<comment type="similarity">
    <text evidence="2">Belongs to the oxygen-dependent FAD-linked oxidoreductase family.</text>
</comment>
<dbReference type="GO" id="GO:0016491">
    <property type="term" value="F:oxidoreductase activity"/>
    <property type="evidence" value="ECO:0007669"/>
    <property type="project" value="InterPro"/>
</dbReference>
<dbReference type="PANTHER" id="PTHR32448">
    <property type="entry name" value="OS08G0158400 PROTEIN"/>
    <property type="match status" value="1"/>
</dbReference>
<evidence type="ECO:0000259" key="9">
    <source>
        <dbReference type="PROSITE" id="PS51387"/>
    </source>
</evidence>
<dbReference type="PROSITE" id="PS51387">
    <property type="entry name" value="FAD_PCMH"/>
    <property type="match status" value="1"/>
</dbReference>
<dbReference type="InterPro" id="IPR012951">
    <property type="entry name" value="BBE"/>
</dbReference>
<dbReference type="FunFam" id="3.30.43.10:FF:000004">
    <property type="entry name" value="Berberine bridge enzyme-like 15"/>
    <property type="match status" value="1"/>
</dbReference>
<evidence type="ECO:0000256" key="3">
    <source>
        <dbReference type="ARBA" id="ARBA00022630"/>
    </source>
</evidence>
<evidence type="ECO:0000313" key="11">
    <source>
        <dbReference type="Proteomes" id="UP000811609"/>
    </source>
</evidence>
<evidence type="ECO:0000256" key="8">
    <source>
        <dbReference type="SAM" id="MobiDB-lite"/>
    </source>
</evidence>
<comment type="caution">
    <text evidence="10">The sequence shown here is derived from an EMBL/GenBank/DDBJ whole genome shotgun (WGS) entry which is preliminary data.</text>
</comment>
<proteinExistence type="inferred from homology"/>
<dbReference type="EMBL" id="CM031817">
    <property type="protein sequence ID" value="KAG6641503.1"/>
    <property type="molecule type" value="Genomic_DNA"/>
</dbReference>
<feature type="region of interest" description="Disordered" evidence="8">
    <location>
        <begin position="1"/>
        <end position="22"/>
    </location>
</feature>
<evidence type="ECO:0000256" key="1">
    <source>
        <dbReference type="ARBA" id="ARBA00001974"/>
    </source>
</evidence>
<gene>
    <name evidence="10" type="ORF">CIPAW_09G077900</name>
</gene>
<protein>
    <recommendedName>
        <fullName evidence="9">FAD-binding PCMH-type domain-containing protein</fullName>
    </recommendedName>
</protein>
<dbReference type="Pfam" id="PF08031">
    <property type="entry name" value="BBE"/>
    <property type="match status" value="1"/>
</dbReference>
<dbReference type="GO" id="GO:0071949">
    <property type="term" value="F:FAD binding"/>
    <property type="evidence" value="ECO:0007669"/>
    <property type="project" value="InterPro"/>
</dbReference>
<dbReference type="AlphaFoldDB" id="A0A8T1PIE5"/>
<keyword evidence="11" id="KW-1185">Reference proteome</keyword>
<feature type="domain" description="FAD-binding PCMH-type" evidence="9">
    <location>
        <begin position="68"/>
        <end position="244"/>
    </location>
</feature>
<dbReference type="Proteomes" id="UP000811609">
    <property type="component" value="Chromosome 9"/>
</dbReference>
<evidence type="ECO:0000256" key="5">
    <source>
        <dbReference type="ARBA" id="ARBA00022827"/>
    </source>
</evidence>
<dbReference type="InterPro" id="IPR016166">
    <property type="entry name" value="FAD-bd_PCMH"/>
</dbReference>
<accession>A0A8T1PIE5</accession>
<name>A0A8T1PIE5_CARIL</name>
<keyword evidence="5" id="KW-0274">FAD</keyword>
<keyword evidence="4" id="KW-0732">Signal</keyword>
<evidence type="ECO:0000313" key="10">
    <source>
        <dbReference type="EMBL" id="KAG6641503.1"/>
    </source>
</evidence>
<feature type="compositionally biased region" description="Low complexity" evidence="8">
    <location>
        <begin position="1"/>
        <end position="20"/>
    </location>
</feature>
<dbReference type="GO" id="GO:1901696">
    <property type="term" value="P:cannabinoid biosynthetic process"/>
    <property type="evidence" value="ECO:0007669"/>
    <property type="project" value="UniProtKB-ARBA"/>
</dbReference>
<organism evidence="10 11">
    <name type="scientific">Carya illinoinensis</name>
    <name type="common">Pecan</name>
    <dbReference type="NCBI Taxonomy" id="32201"/>
    <lineage>
        <taxon>Eukaryota</taxon>
        <taxon>Viridiplantae</taxon>
        <taxon>Streptophyta</taxon>
        <taxon>Embryophyta</taxon>
        <taxon>Tracheophyta</taxon>
        <taxon>Spermatophyta</taxon>
        <taxon>Magnoliopsida</taxon>
        <taxon>eudicotyledons</taxon>
        <taxon>Gunneridae</taxon>
        <taxon>Pentapetalae</taxon>
        <taxon>rosids</taxon>
        <taxon>fabids</taxon>
        <taxon>Fagales</taxon>
        <taxon>Juglandaceae</taxon>
        <taxon>Carya</taxon>
    </lineage>
</organism>
<keyword evidence="7" id="KW-0325">Glycoprotein</keyword>
<evidence type="ECO:0000256" key="6">
    <source>
        <dbReference type="ARBA" id="ARBA00023157"/>
    </source>
</evidence>
<evidence type="ECO:0000256" key="2">
    <source>
        <dbReference type="ARBA" id="ARBA00005466"/>
    </source>
</evidence>
<dbReference type="Pfam" id="PF01565">
    <property type="entry name" value="FAD_binding_4"/>
    <property type="match status" value="1"/>
</dbReference>
<sequence length="475" mass="52355">MIVSAWSSPSTAASTNSSSSSHDRSFQQCFSSGFQHSYNSTSGSLIFSKNNSAYASLLKSSVRNLRFFNSSEPQFIISPFHESHVQAAVICSKKHGMQVRVRSGGHDYEGLSYVSDVVPFIIIDLFNLRSISIDVENESAWVESGATLGELYYKIAEKSNAYGFPAGSCPTVGVGGHLSGGGFGTLFRKYGLAADNVMDAKIVDADGKLLDRKSMGEDLFWAIRGGGGSSFGVILAWKIRLVSVPPGVTIFNVQKTLEQGATEHLHKWQAIAIVGVANEPSNGGSKTIQISFVSLFLGPAERLLLLMKVSFPELALERNNCIEMSWIQSPLQSFSKAKSDYVKESISKAGLEGLWQRLMEEQTSLLILTPYGGKMSDISDSETPFPHRITWDSDNETQQHIGWMRSLYAHMEPYVSKDLDLGQNDNNNASYAQASTWGLKYFKNNFKRLVRVKTVVDPSNFFRNEQSIPVFPSPQ</sequence>
<comment type="cofactor">
    <cofactor evidence="1">
        <name>FAD</name>
        <dbReference type="ChEBI" id="CHEBI:57692"/>
    </cofactor>
</comment>
<evidence type="ECO:0000256" key="4">
    <source>
        <dbReference type="ARBA" id="ARBA00022729"/>
    </source>
</evidence>
<evidence type="ECO:0000256" key="7">
    <source>
        <dbReference type="ARBA" id="ARBA00023180"/>
    </source>
</evidence>
<reference evidence="10" key="1">
    <citation type="submission" date="2020-12" db="EMBL/GenBank/DDBJ databases">
        <title>WGS assembly of Carya illinoinensis cv. Pawnee.</title>
        <authorList>
            <person name="Platts A."/>
            <person name="Shu S."/>
            <person name="Wright S."/>
            <person name="Barry K."/>
            <person name="Edger P."/>
            <person name="Pires J.C."/>
            <person name="Schmutz J."/>
        </authorList>
    </citation>
    <scope>NUCLEOTIDE SEQUENCE</scope>
    <source>
        <tissue evidence="10">Leaf</tissue>
    </source>
</reference>
<keyword evidence="3" id="KW-0285">Flavoprotein</keyword>
<keyword evidence="6" id="KW-1015">Disulfide bond</keyword>